<keyword evidence="5 10" id="KW-0812">Transmembrane</keyword>
<keyword evidence="7 10" id="KW-0793">Thylakoid</keyword>
<geneLocation type="plastid" evidence="11"/>
<evidence type="ECO:0000256" key="5">
    <source>
        <dbReference type="ARBA" id="ARBA00022692"/>
    </source>
</evidence>
<keyword evidence="11" id="KW-0934">Plastid</keyword>
<dbReference type="EMBL" id="MH281630">
    <property type="protein sequence ID" value="AYR06500.1"/>
    <property type="molecule type" value="Genomic_DNA"/>
</dbReference>
<dbReference type="GO" id="GO:0055035">
    <property type="term" value="C:plastid thylakoid membrane"/>
    <property type="evidence" value="ECO:0007669"/>
    <property type="project" value="UniProtKB-SubCell"/>
</dbReference>
<sequence>MKTDYILGSRRLSNYWWATIIFLGGCGFLLAGLSSYLNVGLLPFVKLSGIAFIPQGMIMIFYGTIAIGLSSFLWLTIIWDIGGGYNQYNNNNGIITVFRFGFPGRNRKICLKYKMKDIQSVRVDIRNSLNPKREIYLKTKDNREIPLTRVGEPLLLSEVEEQATELAKFLNVTLEGID</sequence>
<accession>A0A3G3MI61</accession>
<evidence type="ECO:0000256" key="4">
    <source>
        <dbReference type="ARBA" id="ARBA00022531"/>
    </source>
</evidence>
<comment type="function">
    <text evidence="1 10">Seems to be required for the assembly of the photosystem I complex.</text>
</comment>
<dbReference type="GO" id="GO:0015979">
    <property type="term" value="P:photosynthesis"/>
    <property type="evidence" value="ECO:0007669"/>
    <property type="project" value="UniProtKB-UniRule"/>
</dbReference>
<comment type="similarity">
    <text evidence="2 10">Belongs to the Ycf4 family.</text>
</comment>
<organism evidence="11">
    <name type="scientific">Rhodogorgon sp</name>
    <dbReference type="NCBI Taxonomy" id="2485824"/>
    <lineage>
        <taxon>Eukaryota</taxon>
        <taxon>Rhodophyta</taxon>
        <taxon>Florideophyceae</taxon>
        <taxon>Corallinophycidae</taxon>
        <taxon>Rhodogorgonales</taxon>
        <taxon>Rhodogorgonaceae</taxon>
        <taxon>Rhodogorgon</taxon>
    </lineage>
</organism>
<dbReference type="InterPro" id="IPR003359">
    <property type="entry name" value="PSI_Ycf4_assembly"/>
</dbReference>
<feature type="transmembrane region" description="Helical" evidence="10">
    <location>
        <begin position="57"/>
        <end position="79"/>
    </location>
</feature>
<keyword evidence="6 10" id="KW-1133">Transmembrane helix</keyword>
<feature type="transmembrane region" description="Helical" evidence="10">
    <location>
        <begin position="12"/>
        <end position="37"/>
    </location>
</feature>
<dbReference type="AlphaFoldDB" id="A0A3G3MI61"/>
<dbReference type="PANTHER" id="PTHR33288">
    <property type="match status" value="1"/>
</dbReference>
<evidence type="ECO:0000256" key="10">
    <source>
        <dbReference type="HAMAP-Rule" id="MF_00437"/>
    </source>
</evidence>
<gene>
    <name evidence="10 11" type="primary">ycf4</name>
</gene>
<proteinExistence type="inferred from homology"/>
<keyword evidence="8 10" id="KW-0472">Membrane</keyword>
<dbReference type="GO" id="GO:0009522">
    <property type="term" value="C:photosystem I"/>
    <property type="evidence" value="ECO:0007669"/>
    <property type="project" value="InterPro"/>
</dbReference>
<dbReference type="NCBIfam" id="NF002712">
    <property type="entry name" value="PRK02542.1"/>
    <property type="match status" value="1"/>
</dbReference>
<comment type="subcellular location">
    <subcellularLocation>
        <location evidence="10">Cellular thylakoid membrane</location>
        <topology evidence="10">Multi-pass membrane protein</topology>
    </subcellularLocation>
    <subcellularLocation>
        <location evidence="9">Plastid thylakoid membrane</location>
        <topology evidence="9">Multi-pass membrane protein</topology>
    </subcellularLocation>
</comment>
<dbReference type="PANTHER" id="PTHR33288:SF4">
    <property type="entry name" value="PHOTOSYSTEM I ASSEMBLY PROTEIN YCF4"/>
    <property type="match status" value="1"/>
</dbReference>
<name>A0A3G3MI61_9FLOR</name>
<evidence type="ECO:0000256" key="1">
    <source>
        <dbReference type="ARBA" id="ARBA00002862"/>
    </source>
</evidence>
<evidence type="ECO:0000256" key="7">
    <source>
        <dbReference type="ARBA" id="ARBA00023078"/>
    </source>
</evidence>
<dbReference type="HAMAP" id="MF_00437">
    <property type="entry name" value="Ycf4"/>
    <property type="match status" value="1"/>
</dbReference>
<evidence type="ECO:0000256" key="9">
    <source>
        <dbReference type="ARBA" id="ARBA00046286"/>
    </source>
</evidence>
<evidence type="ECO:0000256" key="6">
    <source>
        <dbReference type="ARBA" id="ARBA00022989"/>
    </source>
</evidence>
<evidence type="ECO:0000313" key="11">
    <source>
        <dbReference type="EMBL" id="AYR06500.1"/>
    </source>
</evidence>
<dbReference type="PROSITE" id="PS51257">
    <property type="entry name" value="PROKAR_LIPOPROTEIN"/>
    <property type="match status" value="1"/>
</dbReference>
<reference evidence="11" key="1">
    <citation type="journal article" date="2018" name="Genome Biol. Evol.">
        <title>Mitochondrial and Plastid Genomes from Coralline Red Algae Provide Insights into the Incongruent Evolutionary Histories of Organelles.</title>
        <authorList>
            <person name="Lee J."/>
            <person name="Song H.J."/>
            <person name="In Park S."/>
            <person name="Lee Y.M."/>
            <person name="Jeong S.Y."/>
            <person name="Oh Cho T."/>
            <person name="Kim J.H."/>
            <person name="Choi H.G."/>
            <person name="Choi C.G."/>
            <person name="Nelson W.A."/>
            <person name="Fredericq S."/>
            <person name="Bhattacharya D."/>
            <person name="Su Yoon H."/>
        </authorList>
    </citation>
    <scope>NUCLEOTIDE SEQUENCE</scope>
</reference>
<evidence type="ECO:0000256" key="3">
    <source>
        <dbReference type="ARBA" id="ARBA00015395"/>
    </source>
</evidence>
<keyword evidence="4 10" id="KW-0602">Photosynthesis</keyword>
<evidence type="ECO:0000256" key="8">
    <source>
        <dbReference type="ARBA" id="ARBA00023136"/>
    </source>
</evidence>
<protein>
    <recommendedName>
        <fullName evidence="3 10">Photosystem I assembly protein Ycf4</fullName>
    </recommendedName>
</protein>
<evidence type="ECO:0000256" key="2">
    <source>
        <dbReference type="ARBA" id="ARBA00008198"/>
    </source>
</evidence>
<dbReference type="Pfam" id="PF02392">
    <property type="entry name" value="Ycf4"/>
    <property type="match status" value="1"/>
</dbReference>